<protein>
    <submittedName>
        <fullName evidence="1">Uncharacterized protein</fullName>
    </submittedName>
</protein>
<dbReference type="AlphaFoldDB" id="A0A4C1ZJF6"/>
<dbReference type="Proteomes" id="UP000299102">
    <property type="component" value="Unassembled WGS sequence"/>
</dbReference>
<evidence type="ECO:0000313" key="1">
    <source>
        <dbReference type="EMBL" id="GBP86655.1"/>
    </source>
</evidence>
<name>A0A4C1ZJF6_EUMVA</name>
<proteinExistence type="predicted"/>
<evidence type="ECO:0000313" key="2">
    <source>
        <dbReference type="Proteomes" id="UP000299102"/>
    </source>
</evidence>
<organism evidence="1 2">
    <name type="scientific">Eumeta variegata</name>
    <name type="common">Bagworm moth</name>
    <name type="synonym">Eumeta japonica</name>
    <dbReference type="NCBI Taxonomy" id="151549"/>
    <lineage>
        <taxon>Eukaryota</taxon>
        <taxon>Metazoa</taxon>
        <taxon>Ecdysozoa</taxon>
        <taxon>Arthropoda</taxon>
        <taxon>Hexapoda</taxon>
        <taxon>Insecta</taxon>
        <taxon>Pterygota</taxon>
        <taxon>Neoptera</taxon>
        <taxon>Endopterygota</taxon>
        <taxon>Lepidoptera</taxon>
        <taxon>Glossata</taxon>
        <taxon>Ditrysia</taxon>
        <taxon>Tineoidea</taxon>
        <taxon>Psychidae</taxon>
        <taxon>Oiketicinae</taxon>
        <taxon>Eumeta</taxon>
    </lineage>
</organism>
<keyword evidence="2" id="KW-1185">Reference proteome</keyword>
<reference evidence="1 2" key="1">
    <citation type="journal article" date="2019" name="Commun. Biol.">
        <title>The bagworm genome reveals a unique fibroin gene that provides high tensile strength.</title>
        <authorList>
            <person name="Kono N."/>
            <person name="Nakamura H."/>
            <person name="Ohtoshi R."/>
            <person name="Tomita M."/>
            <person name="Numata K."/>
            <person name="Arakawa K."/>
        </authorList>
    </citation>
    <scope>NUCLEOTIDE SEQUENCE [LARGE SCALE GENOMIC DNA]</scope>
</reference>
<sequence>MIRGCRCEVEDVDTRCNFIIDKTCRQSRAITPAASPKTSLLGDGVKGPPPGPLIFHHQDLSPTKHAGTRVPFPYVRLVLEYESVLPMRR</sequence>
<comment type="caution">
    <text evidence="1">The sequence shown here is derived from an EMBL/GenBank/DDBJ whole genome shotgun (WGS) entry which is preliminary data.</text>
</comment>
<accession>A0A4C1ZJF6</accession>
<dbReference type="EMBL" id="BGZK01001806">
    <property type="protein sequence ID" value="GBP86655.1"/>
    <property type="molecule type" value="Genomic_DNA"/>
</dbReference>
<gene>
    <name evidence="1" type="ORF">EVAR_90715_1</name>
</gene>